<dbReference type="InterPro" id="IPR003399">
    <property type="entry name" value="Mce/MlaD"/>
</dbReference>
<evidence type="ECO:0000256" key="1">
    <source>
        <dbReference type="SAM" id="MobiDB-lite"/>
    </source>
</evidence>
<dbReference type="OrthoDB" id="9808689at2"/>
<feature type="transmembrane region" description="Helical" evidence="2">
    <location>
        <begin position="7"/>
        <end position="28"/>
    </location>
</feature>
<dbReference type="EMBL" id="RWJF01000001">
    <property type="protein sequence ID" value="RST30086.1"/>
    <property type="molecule type" value="Genomic_DNA"/>
</dbReference>
<feature type="domain" description="Mce/MlaD" evidence="3">
    <location>
        <begin position="39"/>
        <end position="112"/>
    </location>
</feature>
<keyword evidence="2" id="KW-0472">Membrane</keyword>
<gene>
    <name evidence="4" type="ORF">HMF7854_04040</name>
</gene>
<evidence type="ECO:0000313" key="5">
    <source>
        <dbReference type="Proteomes" id="UP000274661"/>
    </source>
</evidence>
<sequence length="316" mass="33577">METRSNHVLVGSVVLALLVGLGLFVVWLSGLNTEKRNCFDIYFPAVGGLNKGSTVSFSGVPVGQIKKINLLPDRPEFVWVRIDVDASTPVLQGTTAQIKSVSLAGANEIQLEGAVRGAKPLTQLGPQGCPVIPASSGGLGALLNSAPELLDRIQRLTERLTELLSDKNQNAIADILENVDKTSRVLADRAPQLGDALKDAQVAARNAGIAAQKVGILTDTTTRLVNEQGRPAAEDLRKAIGSVQKAADNLDSVMADARPGLQSFSKQTIPEANRLVHDLRDLSQSLQGFSQRLDQEGIGGSLGPQKLPDYKPGKSR</sequence>
<dbReference type="RefSeq" id="WP_126717920.1">
    <property type="nucleotide sequence ID" value="NZ_RWJF01000001.1"/>
</dbReference>
<comment type="caution">
    <text evidence="4">The sequence shown here is derived from an EMBL/GenBank/DDBJ whole genome shotgun (WGS) entry which is preliminary data.</text>
</comment>
<proteinExistence type="predicted"/>
<dbReference type="PANTHER" id="PTHR36698:SF2">
    <property type="entry name" value="MCE_MLAD DOMAIN-CONTAINING PROTEIN"/>
    <property type="match status" value="1"/>
</dbReference>
<dbReference type="AlphaFoldDB" id="A0A3R9YL99"/>
<evidence type="ECO:0000313" key="4">
    <source>
        <dbReference type="EMBL" id="RST30086.1"/>
    </source>
</evidence>
<protein>
    <submittedName>
        <fullName evidence="4">MCE family protein</fullName>
    </submittedName>
</protein>
<keyword evidence="2" id="KW-0812">Transmembrane</keyword>
<reference evidence="4 5" key="1">
    <citation type="submission" date="2018-12" db="EMBL/GenBank/DDBJ databases">
        <title>Sphingomonas sp. HMF7854 Genome sequencing and assembly.</title>
        <authorList>
            <person name="Cha I."/>
            <person name="Kang H."/>
            <person name="Kim H."/>
            <person name="Kang J."/>
            <person name="Joh K."/>
        </authorList>
    </citation>
    <scope>NUCLEOTIDE SEQUENCE [LARGE SCALE GENOMIC DNA]</scope>
    <source>
        <strain evidence="4 5">HMF7854</strain>
    </source>
</reference>
<evidence type="ECO:0000259" key="3">
    <source>
        <dbReference type="Pfam" id="PF02470"/>
    </source>
</evidence>
<dbReference type="Proteomes" id="UP000274661">
    <property type="component" value="Unassembled WGS sequence"/>
</dbReference>
<accession>A0A3R9YL99</accession>
<organism evidence="4 5">
    <name type="scientific">Sphingomonas ginkgonis</name>
    <dbReference type="NCBI Taxonomy" id="2315330"/>
    <lineage>
        <taxon>Bacteria</taxon>
        <taxon>Pseudomonadati</taxon>
        <taxon>Pseudomonadota</taxon>
        <taxon>Alphaproteobacteria</taxon>
        <taxon>Sphingomonadales</taxon>
        <taxon>Sphingomonadaceae</taxon>
        <taxon>Sphingomonas</taxon>
    </lineage>
</organism>
<dbReference type="PANTHER" id="PTHR36698">
    <property type="entry name" value="BLL5892 PROTEIN"/>
    <property type="match status" value="1"/>
</dbReference>
<keyword evidence="2" id="KW-1133">Transmembrane helix</keyword>
<feature type="region of interest" description="Disordered" evidence="1">
    <location>
        <begin position="293"/>
        <end position="316"/>
    </location>
</feature>
<name>A0A3R9YL99_9SPHN</name>
<evidence type="ECO:0000256" key="2">
    <source>
        <dbReference type="SAM" id="Phobius"/>
    </source>
</evidence>
<dbReference type="Pfam" id="PF02470">
    <property type="entry name" value="MlaD"/>
    <property type="match status" value="1"/>
</dbReference>
<keyword evidence="5" id="KW-1185">Reference proteome</keyword>